<feature type="transmembrane region" description="Helical" evidence="7">
    <location>
        <begin position="280"/>
        <end position="301"/>
    </location>
</feature>
<dbReference type="EMBL" id="JAENHN010000071">
    <property type="protein sequence ID" value="MBK1813899.1"/>
    <property type="molecule type" value="Genomic_DNA"/>
</dbReference>
<keyword evidence="5 7" id="KW-1133">Transmembrane helix</keyword>
<dbReference type="Pfam" id="PF01757">
    <property type="entry name" value="Acyl_transf_3"/>
    <property type="match status" value="1"/>
</dbReference>
<feature type="transmembrane region" description="Helical" evidence="7">
    <location>
        <begin position="12"/>
        <end position="30"/>
    </location>
</feature>
<feature type="transmembrane region" description="Helical" evidence="7">
    <location>
        <begin position="80"/>
        <end position="98"/>
    </location>
</feature>
<gene>
    <name evidence="9" type="ORF">JHL18_25155</name>
</gene>
<evidence type="ECO:0000259" key="8">
    <source>
        <dbReference type="Pfam" id="PF01757"/>
    </source>
</evidence>
<feature type="transmembrane region" description="Helical" evidence="7">
    <location>
        <begin position="321"/>
        <end position="343"/>
    </location>
</feature>
<evidence type="ECO:0000256" key="1">
    <source>
        <dbReference type="ARBA" id="ARBA00004651"/>
    </source>
</evidence>
<comment type="subcellular location">
    <subcellularLocation>
        <location evidence="1">Cell membrane</location>
        <topology evidence="1">Multi-pass membrane protein</topology>
    </subcellularLocation>
</comment>
<feature type="transmembrane region" description="Helical" evidence="7">
    <location>
        <begin position="42"/>
        <end position="68"/>
    </location>
</feature>
<evidence type="ECO:0000256" key="2">
    <source>
        <dbReference type="ARBA" id="ARBA00007400"/>
    </source>
</evidence>
<name>A0ABS1EX63_9CLOT</name>
<evidence type="ECO:0000313" key="9">
    <source>
        <dbReference type="EMBL" id="MBK1813899.1"/>
    </source>
</evidence>
<dbReference type="InterPro" id="IPR002656">
    <property type="entry name" value="Acyl_transf_3_dom"/>
</dbReference>
<keyword evidence="10" id="KW-1185">Reference proteome</keyword>
<keyword evidence="9" id="KW-0012">Acyltransferase</keyword>
<sequence length="353" mass="41430">MLTKERNLYYDFIRIIACFLVIVNHTIAPFDHFDSIGLSSWLITDVMFSLCKMAVSLFVMLSGALLLGKQESYKKVFVNRTLKIVSILLIWSSIYYMWNCWYDKKLISLEKLLTNIPNYIAKPISLHLWYLYMVIGLYIMLPFTRKMIKNFDKKDSIIFLGIWIAFSCFIPFVNSFYPIILSENFQLPIFYGFFGCFFAGYYLDKIQLNRKIIVVSVIIFITSLLTSTIHTLYFSSLFGFTSRKLDNPLIFPVMICSITFFLILKYILTNLNSKLYKLRVNKIIVDLSNATLGIYVIHMLIHNSLFQTSIIKNHFSNISYSVHQVIVYEIMLFIICYIIVTLFKRIPLLKYIV</sequence>
<evidence type="ECO:0000256" key="7">
    <source>
        <dbReference type="SAM" id="Phobius"/>
    </source>
</evidence>
<evidence type="ECO:0000256" key="6">
    <source>
        <dbReference type="ARBA" id="ARBA00023136"/>
    </source>
</evidence>
<evidence type="ECO:0000256" key="3">
    <source>
        <dbReference type="ARBA" id="ARBA00022475"/>
    </source>
</evidence>
<evidence type="ECO:0000256" key="5">
    <source>
        <dbReference type="ARBA" id="ARBA00022989"/>
    </source>
</evidence>
<dbReference type="RefSeq" id="WP_200274490.1">
    <property type="nucleotide sequence ID" value="NZ_JAENHN010000071.1"/>
</dbReference>
<feature type="transmembrane region" description="Helical" evidence="7">
    <location>
        <begin position="212"/>
        <end position="234"/>
    </location>
</feature>
<proteinExistence type="inferred from homology"/>
<keyword evidence="4 7" id="KW-0812">Transmembrane</keyword>
<organism evidence="9 10">
    <name type="scientific">Clostridium yunnanense</name>
    <dbReference type="NCBI Taxonomy" id="2800325"/>
    <lineage>
        <taxon>Bacteria</taxon>
        <taxon>Bacillati</taxon>
        <taxon>Bacillota</taxon>
        <taxon>Clostridia</taxon>
        <taxon>Eubacteriales</taxon>
        <taxon>Clostridiaceae</taxon>
        <taxon>Clostridium</taxon>
    </lineage>
</organism>
<comment type="similarity">
    <text evidence="2">Belongs to the acyltransferase 3 family.</text>
</comment>
<accession>A0ABS1EX63</accession>
<comment type="caution">
    <text evidence="9">The sequence shown here is derived from an EMBL/GenBank/DDBJ whole genome shotgun (WGS) entry which is preliminary data.</text>
</comment>
<keyword evidence="3" id="KW-1003">Cell membrane</keyword>
<feature type="transmembrane region" description="Helical" evidence="7">
    <location>
        <begin position="185"/>
        <end position="203"/>
    </location>
</feature>
<feature type="transmembrane region" description="Helical" evidence="7">
    <location>
        <begin position="127"/>
        <end position="144"/>
    </location>
</feature>
<dbReference type="PANTHER" id="PTHR40074">
    <property type="entry name" value="O-ACETYLTRANSFERASE WECH"/>
    <property type="match status" value="1"/>
</dbReference>
<protein>
    <submittedName>
        <fullName evidence="9">Acyltransferase family protein</fullName>
    </submittedName>
</protein>
<reference evidence="10" key="1">
    <citation type="submission" date="2021-01" db="EMBL/GenBank/DDBJ databases">
        <title>Genome public.</title>
        <authorList>
            <person name="Liu C."/>
            <person name="Sun Q."/>
        </authorList>
    </citation>
    <scope>NUCLEOTIDE SEQUENCE [LARGE SCALE GENOMIC DNA]</scope>
    <source>
        <strain evidence="10">YIM B02505</strain>
    </source>
</reference>
<dbReference type="Proteomes" id="UP000596739">
    <property type="component" value="Unassembled WGS sequence"/>
</dbReference>
<dbReference type="PANTHER" id="PTHR40074:SF2">
    <property type="entry name" value="O-ACETYLTRANSFERASE WECH"/>
    <property type="match status" value="1"/>
</dbReference>
<evidence type="ECO:0000256" key="4">
    <source>
        <dbReference type="ARBA" id="ARBA00022692"/>
    </source>
</evidence>
<feature type="transmembrane region" description="Helical" evidence="7">
    <location>
        <begin position="156"/>
        <end position="179"/>
    </location>
</feature>
<evidence type="ECO:0000313" key="10">
    <source>
        <dbReference type="Proteomes" id="UP000596739"/>
    </source>
</evidence>
<feature type="domain" description="Acyltransferase 3" evidence="8">
    <location>
        <begin position="8"/>
        <end position="339"/>
    </location>
</feature>
<dbReference type="GO" id="GO:0016746">
    <property type="term" value="F:acyltransferase activity"/>
    <property type="evidence" value="ECO:0007669"/>
    <property type="project" value="UniProtKB-KW"/>
</dbReference>
<keyword evidence="9" id="KW-0808">Transferase</keyword>
<keyword evidence="6 7" id="KW-0472">Membrane</keyword>
<feature type="transmembrane region" description="Helical" evidence="7">
    <location>
        <begin position="249"/>
        <end position="268"/>
    </location>
</feature>